<accession>U3AL86</accession>
<dbReference type="STRING" id="1337093.MBELCI_1560"/>
<comment type="caution">
    <text evidence="1">The sequence shown here is derived from an EMBL/GenBank/DDBJ whole genome shotgun (WGS) entry which is preliminary data.</text>
</comment>
<gene>
    <name evidence="1" type="ORF">MBELCI_1560</name>
</gene>
<dbReference type="AlphaFoldDB" id="U3AL86"/>
<protein>
    <submittedName>
        <fullName evidence="1">Uncharacterized protein</fullName>
    </submittedName>
</protein>
<organism evidence="1 2">
    <name type="scientific">Limimaricola cinnabarinus LL-001</name>
    <dbReference type="NCBI Taxonomy" id="1337093"/>
    <lineage>
        <taxon>Bacteria</taxon>
        <taxon>Pseudomonadati</taxon>
        <taxon>Pseudomonadota</taxon>
        <taxon>Alphaproteobacteria</taxon>
        <taxon>Rhodobacterales</taxon>
        <taxon>Paracoccaceae</taxon>
        <taxon>Limimaricola</taxon>
    </lineage>
</organism>
<evidence type="ECO:0000313" key="2">
    <source>
        <dbReference type="Proteomes" id="UP000016566"/>
    </source>
</evidence>
<evidence type="ECO:0000313" key="1">
    <source>
        <dbReference type="EMBL" id="GAD55508.1"/>
    </source>
</evidence>
<reference evidence="1" key="1">
    <citation type="journal article" date="2013" name="Genome Announc.">
        <title>Draft Genome Sequence of Loktanella cinnabarina LL-001T, Isolated from Deep-Sea Floor Sediment.</title>
        <authorList>
            <person name="Nishi S."/>
            <person name="Tsubouchi T."/>
            <person name="Takaki Y."/>
            <person name="Koyanagi R."/>
            <person name="Satoh N."/>
            <person name="Maruyama T."/>
            <person name="Hatada Y."/>
        </authorList>
    </citation>
    <scope>NUCLEOTIDE SEQUENCE [LARGE SCALE GENOMIC DNA]</scope>
    <source>
        <strain evidence="1">LL-001</strain>
    </source>
</reference>
<name>U3AL86_9RHOB</name>
<dbReference type="EMBL" id="BATB01000015">
    <property type="protein sequence ID" value="GAD55508.1"/>
    <property type="molecule type" value="Genomic_DNA"/>
</dbReference>
<proteinExistence type="predicted"/>
<dbReference type="Proteomes" id="UP000016566">
    <property type="component" value="Unassembled WGS sequence"/>
</dbReference>
<sequence length="81" mass="9117">MSEDGAERLRASNKRRNRQEAVMTLASCTRAKRVQLLRQYGYSRDTANAATDVLELMINTLAYGRRAAPLSGKAEDDDRIE</sequence>
<keyword evidence="2" id="KW-1185">Reference proteome</keyword>